<reference evidence="2" key="1">
    <citation type="submission" date="2011-12" db="EMBL/GenBank/DDBJ databases">
        <title>Complete sequence of Tannerella forsythia ATCC 43037.</title>
        <authorList>
            <person name="Dewhirst F."/>
            <person name="Tanner A."/>
            <person name="Izard J."/>
            <person name="Brinkac L."/>
            <person name="Durkin A.S."/>
            <person name="Hostetler J."/>
            <person name="Shetty J."/>
            <person name="Torralba M."/>
            <person name="Gill S."/>
            <person name="Nelson K."/>
        </authorList>
    </citation>
    <scope>NUCLEOTIDE SEQUENCE [LARGE SCALE GENOMIC DNA]</scope>
    <source>
        <strain evidence="2">ATCC 43037 / JCM 10827 / CCUG 33226 / KCTC 5666 / FDC 338</strain>
    </source>
</reference>
<proteinExistence type="predicted"/>
<organism evidence="1 2">
    <name type="scientific">Tannerella forsythia (strain ATCC 43037 / JCM 10827 / CCUG 21028 A / KCTC 5666 / FDC 338)</name>
    <name type="common">Bacteroides forsythus</name>
    <dbReference type="NCBI Taxonomy" id="203275"/>
    <lineage>
        <taxon>Bacteria</taxon>
        <taxon>Pseudomonadati</taxon>
        <taxon>Bacteroidota</taxon>
        <taxon>Bacteroidia</taxon>
        <taxon>Bacteroidales</taxon>
        <taxon>Tannerellaceae</taxon>
        <taxon>Tannerella</taxon>
    </lineage>
</organism>
<gene>
    <name evidence="1" type="ordered locus">BFO_3312</name>
</gene>
<dbReference type="STRING" id="203275.BFO_3312"/>
<dbReference type="KEGG" id="tfo:BFO_3312"/>
<dbReference type="EMBL" id="CP003191">
    <property type="protein sequence ID" value="AEW20876.1"/>
    <property type="molecule type" value="Genomic_DNA"/>
</dbReference>
<keyword evidence="2" id="KW-1185">Reference proteome</keyword>
<sequence>MSEFGFTPYLSAQHIVVLGKRGIRFRHKLTHRFLIIKTDERKNNLSGLRASCPVSDRYRPVIKKLLFAFILFIFASKKIGTSLNDDICKLFYLLPN</sequence>
<dbReference type="Proteomes" id="UP000005436">
    <property type="component" value="Chromosome"/>
</dbReference>
<dbReference type="HOGENOM" id="CLU_2358698_0_0_10"/>
<protein>
    <submittedName>
        <fullName evidence="1">Uncharacterized protein</fullName>
    </submittedName>
</protein>
<accession>G8UIV8</accession>
<dbReference type="AlphaFoldDB" id="G8UIV8"/>
<evidence type="ECO:0000313" key="2">
    <source>
        <dbReference type="Proteomes" id="UP000005436"/>
    </source>
</evidence>
<name>G8UIV8_TANFA</name>
<evidence type="ECO:0000313" key="1">
    <source>
        <dbReference type="EMBL" id="AEW20876.1"/>
    </source>
</evidence>